<sequence length="239" mass="26659">MFAARKVSRSHRRKRSTEDEVDVEDSSTGESLSLDDLKEMQRERSRTKGVAADRHAEAEVEEVESQPEEKDEEEWGLLKRTFQDTGARLGTEQEVDKHMQQWVNKKLVAMGHHVVVEGGDGEAKGAHEDNAAGPVSRVAKVFGTIPDRLQHESTTEKRLMEEADSNWSLGLVEVETDRLEELRAIERAEDAKMRFLEEASRKGGAVGGQSVGVPARGKDRAKAAADVAMSEIIKRQRTQ</sequence>
<dbReference type="GO" id="GO:0005681">
    <property type="term" value="C:spliceosomal complex"/>
    <property type="evidence" value="ECO:0007669"/>
    <property type="project" value="TreeGrafter"/>
</dbReference>
<reference evidence="5 6" key="1">
    <citation type="submission" date="2008-07" db="EMBL/GenBank/DDBJ databases">
        <authorList>
            <person name="El-Sayed N."/>
            <person name="Caler E."/>
            <person name="Inman J."/>
            <person name="Amedeo P."/>
            <person name="Hass B."/>
            <person name="Wortman J."/>
        </authorList>
    </citation>
    <scope>NUCLEOTIDE SEQUENCE [LARGE SCALE GENOMIC DNA]</scope>
    <source>
        <strain evidence="6">ATCC 50983 / TXsc</strain>
    </source>
</reference>
<keyword evidence="6" id="KW-1185">Reference proteome</keyword>
<dbReference type="Proteomes" id="UP000007800">
    <property type="component" value="Unassembled WGS sequence"/>
</dbReference>
<dbReference type="RefSeq" id="XP_002784633.1">
    <property type="nucleotide sequence ID" value="XM_002784587.1"/>
</dbReference>
<evidence type="ECO:0000313" key="6">
    <source>
        <dbReference type="Proteomes" id="UP000007800"/>
    </source>
</evidence>
<dbReference type="GO" id="GO:0000398">
    <property type="term" value="P:mRNA splicing, via spliceosome"/>
    <property type="evidence" value="ECO:0007669"/>
    <property type="project" value="TreeGrafter"/>
</dbReference>
<proteinExistence type="inferred from homology"/>
<comment type="subcellular location">
    <subcellularLocation>
        <location evidence="1">Nucleus</location>
    </subcellularLocation>
</comment>
<dbReference type="PANTHER" id="PTHR13486:SF2">
    <property type="entry name" value="SPLICING FACTOR C9ORF78"/>
    <property type="match status" value="1"/>
</dbReference>
<protein>
    <submittedName>
        <fullName evidence="5">Uncharacterized protein</fullName>
    </submittedName>
</protein>
<dbReference type="AlphaFoldDB" id="C5KG73"/>
<feature type="compositionally biased region" description="Acidic residues" evidence="4">
    <location>
        <begin position="59"/>
        <end position="75"/>
    </location>
</feature>
<accession>C5KG73</accession>
<feature type="region of interest" description="Disordered" evidence="4">
    <location>
        <begin position="199"/>
        <end position="218"/>
    </location>
</feature>
<name>C5KG73_PERM5</name>
<dbReference type="PANTHER" id="PTHR13486">
    <property type="entry name" value="TELOMERE LENGTH AND SILENCING PROTEIN 1 TLS1 FAMILY MEMBER"/>
    <property type="match status" value="1"/>
</dbReference>
<dbReference type="InterPro" id="IPR010756">
    <property type="entry name" value="Tls1-like"/>
</dbReference>
<dbReference type="InParanoid" id="C5KG73"/>
<evidence type="ECO:0000256" key="4">
    <source>
        <dbReference type="SAM" id="MobiDB-lite"/>
    </source>
</evidence>
<evidence type="ECO:0000256" key="2">
    <source>
        <dbReference type="ARBA" id="ARBA00007643"/>
    </source>
</evidence>
<evidence type="ECO:0000256" key="1">
    <source>
        <dbReference type="ARBA" id="ARBA00004123"/>
    </source>
</evidence>
<feature type="compositionally biased region" description="Basic residues" evidence="4">
    <location>
        <begin position="1"/>
        <end position="15"/>
    </location>
</feature>
<keyword evidence="3" id="KW-0539">Nucleus</keyword>
<comment type="similarity">
    <text evidence="2">Belongs to the TLS1 family.</text>
</comment>
<dbReference type="OMA" id="EHEVDKH"/>
<organism evidence="6">
    <name type="scientific">Perkinsus marinus (strain ATCC 50983 / TXsc)</name>
    <dbReference type="NCBI Taxonomy" id="423536"/>
    <lineage>
        <taxon>Eukaryota</taxon>
        <taxon>Sar</taxon>
        <taxon>Alveolata</taxon>
        <taxon>Perkinsozoa</taxon>
        <taxon>Perkinsea</taxon>
        <taxon>Perkinsida</taxon>
        <taxon>Perkinsidae</taxon>
        <taxon>Perkinsus</taxon>
    </lineage>
</organism>
<dbReference type="Pfam" id="PF07052">
    <property type="entry name" value="Hep_59"/>
    <property type="match status" value="1"/>
</dbReference>
<gene>
    <name evidence="5" type="ORF">Pmar_PMAR021025</name>
</gene>
<dbReference type="GeneID" id="9063504"/>
<feature type="compositionally biased region" description="Basic and acidic residues" evidence="4">
    <location>
        <begin position="35"/>
        <end position="58"/>
    </location>
</feature>
<evidence type="ECO:0000256" key="3">
    <source>
        <dbReference type="ARBA" id="ARBA00023242"/>
    </source>
</evidence>
<feature type="region of interest" description="Disordered" evidence="4">
    <location>
        <begin position="1"/>
        <end position="76"/>
    </location>
</feature>
<dbReference type="EMBL" id="GG672918">
    <property type="protein sequence ID" value="EER16429.1"/>
    <property type="molecule type" value="Genomic_DNA"/>
</dbReference>
<evidence type="ECO:0000313" key="5">
    <source>
        <dbReference type="EMBL" id="EER16429.1"/>
    </source>
</evidence>
<dbReference type="OrthoDB" id="446997at2759"/>